<gene>
    <name evidence="2" type="ORF">PIB30_096292</name>
</gene>
<dbReference type="EMBL" id="JASCZI010002271">
    <property type="protein sequence ID" value="MED6116028.1"/>
    <property type="molecule type" value="Genomic_DNA"/>
</dbReference>
<reference evidence="2 3" key="1">
    <citation type="journal article" date="2023" name="Plants (Basel)">
        <title>Bridging the Gap: Combining Genomics and Transcriptomics Approaches to Understand Stylosanthes scabra, an Orphan Legume from the Brazilian Caatinga.</title>
        <authorList>
            <person name="Ferreira-Neto J.R.C."/>
            <person name="da Silva M.D."/>
            <person name="Binneck E."/>
            <person name="de Melo N.F."/>
            <person name="da Silva R.H."/>
            <person name="de Melo A.L.T.M."/>
            <person name="Pandolfi V."/>
            <person name="Bustamante F.O."/>
            <person name="Brasileiro-Vidal A.C."/>
            <person name="Benko-Iseppon A.M."/>
        </authorList>
    </citation>
    <scope>NUCLEOTIDE SEQUENCE [LARGE SCALE GENOMIC DNA]</scope>
    <source>
        <tissue evidence="2">Leaves</tissue>
    </source>
</reference>
<comment type="caution">
    <text evidence="2">The sequence shown here is derived from an EMBL/GenBank/DDBJ whole genome shotgun (WGS) entry which is preliminary data.</text>
</comment>
<evidence type="ECO:0000313" key="3">
    <source>
        <dbReference type="Proteomes" id="UP001341840"/>
    </source>
</evidence>
<organism evidence="2 3">
    <name type="scientific">Stylosanthes scabra</name>
    <dbReference type="NCBI Taxonomy" id="79078"/>
    <lineage>
        <taxon>Eukaryota</taxon>
        <taxon>Viridiplantae</taxon>
        <taxon>Streptophyta</taxon>
        <taxon>Embryophyta</taxon>
        <taxon>Tracheophyta</taxon>
        <taxon>Spermatophyta</taxon>
        <taxon>Magnoliopsida</taxon>
        <taxon>eudicotyledons</taxon>
        <taxon>Gunneridae</taxon>
        <taxon>Pentapetalae</taxon>
        <taxon>rosids</taxon>
        <taxon>fabids</taxon>
        <taxon>Fabales</taxon>
        <taxon>Fabaceae</taxon>
        <taxon>Papilionoideae</taxon>
        <taxon>50 kb inversion clade</taxon>
        <taxon>dalbergioids sensu lato</taxon>
        <taxon>Dalbergieae</taxon>
        <taxon>Pterocarpus clade</taxon>
        <taxon>Stylosanthes</taxon>
    </lineage>
</organism>
<keyword evidence="3" id="KW-1185">Reference proteome</keyword>
<feature type="region of interest" description="Disordered" evidence="1">
    <location>
        <begin position="262"/>
        <end position="301"/>
    </location>
</feature>
<proteinExistence type="predicted"/>
<evidence type="ECO:0000256" key="1">
    <source>
        <dbReference type="SAM" id="MobiDB-lite"/>
    </source>
</evidence>
<protein>
    <submittedName>
        <fullName evidence="2">Uncharacterized protein</fullName>
    </submittedName>
</protein>
<accession>A0ABU6QW67</accession>
<sequence length="301" mass="35000">MPRMKKTTKRQRDEDVVYMEPLMDHPLAKYFSRLDDLNNYLVNFAERKIIPPRYLDINLLDTQNFNTLSTILNDQGLIEFVQIQDTYYPELVAIAYSTLSLVSNEEKFTLKFRLNKSEYEIYSNTLANIWDLDKVDTIDCCLFDGSKTLENWGAHVKRSALEMFNIQRAPKKKILCTIFNAKMRVLHYLINVTIMPRSSGHGHVLVDDLVSMFTKSDHSKGHGYVCLWTQIFKHLGIDLDGESGRRLTQENCIDIRTLHHMGRGMEEQEDQEPPQRTSTSRTSRSIRTTIHERLNASTSMD</sequence>
<feature type="compositionally biased region" description="Low complexity" evidence="1">
    <location>
        <begin position="276"/>
        <end position="288"/>
    </location>
</feature>
<dbReference type="Proteomes" id="UP001341840">
    <property type="component" value="Unassembled WGS sequence"/>
</dbReference>
<name>A0ABU6QW67_9FABA</name>
<evidence type="ECO:0000313" key="2">
    <source>
        <dbReference type="EMBL" id="MED6116028.1"/>
    </source>
</evidence>